<dbReference type="AlphaFoldDB" id="A0A0L0F0U8"/>
<evidence type="ECO:0000313" key="2">
    <source>
        <dbReference type="Proteomes" id="UP000054560"/>
    </source>
</evidence>
<dbReference type="GeneID" id="25917705"/>
<gene>
    <name evidence="1" type="ORF">SARC_17201</name>
</gene>
<sequence>MPVLCVGVFEGLNVDIEDELGKLLMDEETIDRLHKIAHFMGKIKDDAYLARYIEIRSRDTLSSLISLSYDDK</sequence>
<dbReference type="RefSeq" id="XP_014144178.1">
    <property type="nucleotide sequence ID" value="XM_014288703.1"/>
</dbReference>
<keyword evidence="2" id="KW-1185">Reference proteome</keyword>
<protein>
    <submittedName>
        <fullName evidence="1">Uncharacterized protein</fullName>
    </submittedName>
</protein>
<name>A0A0L0F0U8_9EUKA</name>
<evidence type="ECO:0000313" key="1">
    <source>
        <dbReference type="EMBL" id="KNC70276.1"/>
    </source>
</evidence>
<dbReference type="EMBL" id="KQ251618">
    <property type="protein sequence ID" value="KNC70276.1"/>
    <property type="molecule type" value="Genomic_DNA"/>
</dbReference>
<dbReference type="Proteomes" id="UP000054560">
    <property type="component" value="Unassembled WGS sequence"/>
</dbReference>
<proteinExistence type="predicted"/>
<reference evidence="1 2" key="1">
    <citation type="submission" date="2011-02" db="EMBL/GenBank/DDBJ databases">
        <title>The Genome Sequence of Sphaeroforma arctica JP610.</title>
        <authorList>
            <consortium name="The Broad Institute Genome Sequencing Platform"/>
            <person name="Russ C."/>
            <person name="Cuomo C."/>
            <person name="Young S.K."/>
            <person name="Zeng Q."/>
            <person name="Gargeya S."/>
            <person name="Alvarado L."/>
            <person name="Berlin A."/>
            <person name="Chapman S.B."/>
            <person name="Chen Z."/>
            <person name="Freedman E."/>
            <person name="Gellesch M."/>
            <person name="Goldberg J."/>
            <person name="Griggs A."/>
            <person name="Gujja S."/>
            <person name="Heilman E."/>
            <person name="Heiman D."/>
            <person name="Howarth C."/>
            <person name="Mehta T."/>
            <person name="Neiman D."/>
            <person name="Pearson M."/>
            <person name="Roberts A."/>
            <person name="Saif S."/>
            <person name="Shea T."/>
            <person name="Shenoy N."/>
            <person name="Sisk P."/>
            <person name="Stolte C."/>
            <person name="Sykes S."/>
            <person name="White J."/>
            <person name="Yandava C."/>
            <person name="Burger G."/>
            <person name="Gray M.W."/>
            <person name="Holland P.W.H."/>
            <person name="King N."/>
            <person name="Lang F.B.F."/>
            <person name="Roger A.J."/>
            <person name="Ruiz-Trillo I."/>
            <person name="Haas B."/>
            <person name="Nusbaum C."/>
            <person name="Birren B."/>
        </authorList>
    </citation>
    <scope>NUCLEOTIDE SEQUENCE [LARGE SCALE GENOMIC DNA]</scope>
    <source>
        <strain evidence="1 2">JP610</strain>
    </source>
</reference>
<feature type="non-terminal residue" evidence="1">
    <location>
        <position position="72"/>
    </location>
</feature>
<accession>A0A0L0F0U8</accession>
<organism evidence="1 2">
    <name type="scientific">Sphaeroforma arctica JP610</name>
    <dbReference type="NCBI Taxonomy" id="667725"/>
    <lineage>
        <taxon>Eukaryota</taxon>
        <taxon>Ichthyosporea</taxon>
        <taxon>Ichthyophonida</taxon>
        <taxon>Sphaeroforma</taxon>
    </lineage>
</organism>